<gene>
    <name evidence="1" type="ORF">H0A76_03365</name>
</gene>
<protein>
    <recommendedName>
        <fullName evidence="3">DUF2946 domain-containing protein</fullName>
    </recommendedName>
</protein>
<dbReference type="AlphaFoldDB" id="A0A853F5F6"/>
<proteinExistence type="predicted"/>
<reference evidence="1 2" key="1">
    <citation type="submission" date="2020-05" db="EMBL/GenBank/DDBJ databases">
        <title>Horizontal transmission and recombination maintain forever young bacterial symbiont genomes.</title>
        <authorList>
            <person name="Russell S.L."/>
            <person name="Pepper-Tunick E."/>
            <person name="Svedberg J."/>
            <person name="Byrne A."/>
            <person name="Ruelas Castillo J."/>
            <person name="Vollmers C."/>
            <person name="Beinart R.A."/>
            <person name="Corbett-Detig R."/>
        </authorList>
    </citation>
    <scope>NUCLEOTIDE SEQUENCE [LARGE SCALE GENOMIC DNA]</scope>
    <source>
        <strain evidence="1">455</strain>
    </source>
</reference>
<evidence type="ECO:0000313" key="2">
    <source>
        <dbReference type="Proteomes" id="UP000568751"/>
    </source>
</evidence>
<dbReference type="Proteomes" id="UP000568751">
    <property type="component" value="Unassembled WGS sequence"/>
</dbReference>
<dbReference type="RefSeq" id="WP_369152452.1">
    <property type="nucleotide sequence ID" value="NZ_OZ156464.1"/>
</dbReference>
<name>A0A853F5F6_9GAMM</name>
<comment type="caution">
    <text evidence="1">The sequence shown here is derived from an EMBL/GenBank/DDBJ whole genome shotgun (WGS) entry which is preliminary data.</text>
</comment>
<organism evidence="1 2">
    <name type="scientific">Candidatus Thiodubiliella endoseptemdiera</name>
    <dbReference type="NCBI Taxonomy" id="2738886"/>
    <lineage>
        <taxon>Bacteria</taxon>
        <taxon>Pseudomonadati</taxon>
        <taxon>Pseudomonadota</taxon>
        <taxon>Gammaproteobacteria</taxon>
        <taxon>Candidatus Pseudothioglobaceae</taxon>
        <taxon>Candidatus Thiodubiliella</taxon>
    </lineage>
</organism>
<evidence type="ECO:0008006" key="3">
    <source>
        <dbReference type="Google" id="ProtNLM"/>
    </source>
</evidence>
<sequence>MQRSHKGLKLKSKINRMKHTNKNKVNAIHIVILAMLFQVFVPTVFALTFEEKQSGRSFTVCTIQGYKQIWVDLDEKRDTNSTTLECAYCLLNISALDAVNFDTSYALNFLNEHIYTFTTIQNNIQSKTLFRFLAIRAPPFILS</sequence>
<dbReference type="EMBL" id="JACCHT010000001">
    <property type="protein sequence ID" value="NYT27015.1"/>
    <property type="molecule type" value="Genomic_DNA"/>
</dbReference>
<evidence type="ECO:0000313" key="1">
    <source>
        <dbReference type="EMBL" id="NYT27015.1"/>
    </source>
</evidence>
<accession>A0A853F5F6</accession>